<dbReference type="Proteomes" id="UP000290624">
    <property type="component" value="Unassembled WGS sequence"/>
</dbReference>
<evidence type="ECO:0000256" key="3">
    <source>
        <dbReference type="SAM" id="MobiDB-lite"/>
    </source>
</evidence>
<accession>A0A4Q2EIH1</accession>
<dbReference type="Gene3D" id="3.40.50.150">
    <property type="entry name" value="Vaccinia Virus protein VP39"/>
    <property type="match status" value="1"/>
</dbReference>
<dbReference type="OrthoDB" id="9803017at2"/>
<dbReference type="InterPro" id="IPR029063">
    <property type="entry name" value="SAM-dependent_MTases_sf"/>
</dbReference>
<dbReference type="PANTHER" id="PTHR43542">
    <property type="entry name" value="METHYLTRANSFERASE"/>
    <property type="match status" value="1"/>
</dbReference>
<dbReference type="InterPro" id="IPR002052">
    <property type="entry name" value="DNA_methylase_N6_adenine_CS"/>
</dbReference>
<name>A0A4Q2EIH1_9ACTN</name>
<protein>
    <submittedName>
        <fullName evidence="4">Methylase</fullName>
    </submittedName>
</protein>
<reference evidence="4 5" key="1">
    <citation type="submission" date="2018-01" db="EMBL/GenBank/DDBJ databases">
        <title>Lactibacter flavus gen. nov., sp. nov., a novel bacterium of the family Propionibacteriaceae isolated from raw milk and dairy products.</title>
        <authorList>
            <person name="Wenning M."/>
            <person name="Breitenwieser F."/>
            <person name="Huptas C."/>
            <person name="von Neubeck M."/>
            <person name="Busse H.-J."/>
            <person name="Scherer S."/>
        </authorList>
    </citation>
    <scope>NUCLEOTIDE SEQUENCE [LARGE SCALE GENOMIC DNA]</scope>
    <source>
        <strain evidence="4 5">VG341</strain>
    </source>
</reference>
<dbReference type="AlphaFoldDB" id="A0A4Q2EIH1"/>
<dbReference type="PROSITE" id="PS00092">
    <property type="entry name" value="N6_MTASE"/>
    <property type="match status" value="1"/>
</dbReference>
<keyword evidence="1 4" id="KW-0489">Methyltransferase</keyword>
<gene>
    <name evidence="4" type="ORF">C1706_08910</name>
</gene>
<proteinExistence type="predicted"/>
<dbReference type="EMBL" id="PPCV01000005">
    <property type="protein sequence ID" value="RXW32214.1"/>
    <property type="molecule type" value="Genomic_DNA"/>
</dbReference>
<evidence type="ECO:0000313" key="4">
    <source>
        <dbReference type="EMBL" id="RXW32214.1"/>
    </source>
</evidence>
<keyword evidence="2" id="KW-0808">Transferase</keyword>
<evidence type="ECO:0000313" key="5">
    <source>
        <dbReference type="Proteomes" id="UP000290624"/>
    </source>
</evidence>
<organism evidence="4 5">
    <name type="scientific">Propioniciclava flava</name>
    <dbReference type="NCBI Taxonomy" id="2072026"/>
    <lineage>
        <taxon>Bacteria</taxon>
        <taxon>Bacillati</taxon>
        <taxon>Actinomycetota</taxon>
        <taxon>Actinomycetes</taxon>
        <taxon>Propionibacteriales</taxon>
        <taxon>Propionibacteriaceae</taxon>
        <taxon>Propioniciclava</taxon>
    </lineage>
</organism>
<feature type="region of interest" description="Disordered" evidence="3">
    <location>
        <begin position="1"/>
        <end position="25"/>
    </location>
</feature>
<dbReference type="GO" id="GO:0031167">
    <property type="term" value="P:rRNA methylation"/>
    <property type="evidence" value="ECO:0007669"/>
    <property type="project" value="InterPro"/>
</dbReference>
<dbReference type="CDD" id="cd02440">
    <property type="entry name" value="AdoMet_MTases"/>
    <property type="match status" value="1"/>
</dbReference>
<evidence type="ECO:0000256" key="1">
    <source>
        <dbReference type="ARBA" id="ARBA00022603"/>
    </source>
</evidence>
<dbReference type="PANTHER" id="PTHR43542:SF1">
    <property type="entry name" value="METHYLTRANSFERASE"/>
    <property type="match status" value="1"/>
</dbReference>
<dbReference type="GO" id="GO:0003676">
    <property type="term" value="F:nucleic acid binding"/>
    <property type="evidence" value="ECO:0007669"/>
    <property type="project" value="InterPro"/>
</dbReference>
<comment type="caution">
    <text evidence="4">The sequence shown here is derived from an EMBL/GenBank/DDBJ whole genome shotgun (WGS) entry which is preliminary data.</text>
</comment>
<sequence length="193" mass="20655">MSRIIAGRAGGRRLSTPTHDRTRPTSDLVRESAFNLIADWAGTVGEPAESMLERFSLLDLYGGTGAIALEAASRGAGPVVCVEKDRSTAALARGNARATDLPIDVVTSSVETYLAGRPQPFDVVWFDPPYDVAAAVVDAQIGAVVDGWLADDGLIVVERSSRGPAPQWPQSLPDQRTRRYGETTLYLASKEEA</sequence>
<dbReference type="Pfam" id="PF03602">
    <property type="entry name" value="Cons_hypoth95"/>
    <property type="match status" value="1"/>
</dbReference>
<dbReference type="InterPro" id="IPR004398">
    <property type="entry name" value="RNA_MeTrfase_RsmD"/>
</dbReference>
<keyword evidence="5" id="KW-1185">Reference proteome</keyword>
<dbReference type="GO" id="GO:0008168">
    <property type="term" value="F:methyltransferase activity"/>
    <property type="evidence" value="ECO:0007669"/>
    <property type="project" value="UniProtKB-KW"/>
</dbReference>
<dbReference type="SUPFAM" id="SSF53335">
    <property type="entry name" value="S-adenosyl-L-methionine-dependent methyltransferases"/>
    <property type="match status" value="1"/>
</dbReference>
<dbReference type="PIRSF" id="PIRSF004553">
    <property type="entry name" value="CHP00095"/>
    <property type="match status" value="1"/>
</dbReference>
<evidence type="ECO:0000256" key="2">
    <source>
        <dbReference type="ARBA" id="ARBA00022679"/>
    </source>
</evidence>
<dbReference type="RefSeq" id="WP_129458886.1">
    <property type="nucleotide sequence ID" value="NZ_PPCV01000005.1"/>
</dbReference>